<name>A0A2N8PR69_STRNR</name>
<evidence type="ECO:0000313" key="2">
    <source>
        <dbReference type="Proteomes" id="UP000236047"/>
    </source>
</evidence>
<reference evidence="2" key="1">
    <citation type="submission" date="2015-09" db="EMBL/GenBank/DDBJ databases">
        <authorList>
            <person name="Graham D.E."/>
            <person name="Mahan K.M."/>
            <person name="Klingeman D.M."/>
            <person name="Fida T."/>
            <person name="Giannone R.J."/>
            <person name="Hettich R.L."/>
            <person name="Parry R.J."/>
            <person name="Spain J.C."/>
        </authorList>
    </citation>
    <scope>NUCLEOTIDE SEQUENCE [LARGE SCALE GENOMIC DNA]</scope>
    <source>
        <strain evidence="2">JCM 4701</strain>
    </source>
</reference>
<protein>
    <submittedName>
        <fullName evidence="1">Uncharacterized protein</fullName>
    </submittedName>
</protein>
<dbReference type="RefSeq" id="WP_102922455.1">
    <property type="nucleotide sequence ID" value="NZ_LJSN01000001.1"/>
</dbReference>
<evidence type="ECO:0000313" key="1">
    <source>
        <dbReference type="EMBL" id="PNE43522.1"/>
    </source>
</evidence>
<dbReference type="Proteomes" id="UP000236047">
    <property type="component" value="Unassembled WGS sequence"/>
</dbReference>
<gene>
    <name evidence="1" type="ORF">AOB60_01075</name>
</gene>
<dbReference type="AlphaFoldDB" id="A0A2N8PR69"/>
<dbReference type="EMBL" id="LJSN01000001">
    <property type="protein sequence ID" value="PNE43522.1"/>
    <property type="molecule type" value="Genomic_DNA"/>
</dbReference>
<keyword evidence="2" id="KW-1185">Reference proteome</keyword>
<organism evidence="1 2">
    <name type="scientific">Streptomyces noursei</name>
    <name type="common">Streptomyces albulus</name>
    <dbReference type="NCBI Taxonomy" id="1971"/>
    <lineage>
        <taxon>Bacteria</taxon>
        <taxon>Bacillati</taxon>
        <taxon>Actinomycetota</taxon>
        <taxon>Actinomycetes</taxon>
        <taxon>Kitasatosporales</taxon>
        <taxon>Streptomycetaceae</taxon>
        <taxon>Streptomyces</taxon>
    </lineage>
</organism>
<sequence>MVRNAITSVAVVVVAFAGVVGATNWLLGVWDGQPYPVSDPVAAASGLDLHARSAYRALGLSHVTVTADGPGLGLQAEGQSCRRRGMRYWADGLRDSSPPSAPHVIVLTATYRVAPVGEAEAEAALEAARTTLTGKGWKVLATYGRQHIMRETLQPPNSDDTVDLATYPHARLEITAKAPCGRYPEGTPVDESGEPVLPDLKDLMRQHNN</sequence>
<accession>A0A2N8PR69</accession>
<comment type="caution">
    <text evidence="1">The sequence shown here is derived from an EMBL/GenBank/DDBJ whole genome shotgun (WGS) entry which is preliminary data.</text>
</comment>
<proteinExistence type="predicted"/>